<dbReference type="EMBL" id="SLXI01000001">
    <property type="protein sequence ID" value="TCP14220.1"/>
    <property type="molecule type" value="Genomic_DNA"/>
</dbReference>
<dbReference type="Proteomes" id="UP000294841">
    <property type="component" value="Unassembled WGS sequence"/>
</dbReference>
<dbReference type="AlphaFoldDB" id="A0A4V2SJC3"/>
<evidence type="ECO:0000313" key="2">
    <source>
        <dbReference type="Proteomes" id="UP000294841"/>
    </source>
</evidence>
<gene>
    <name evidence="1" type="ORF">EV697_101357</name>
</gene>
<organism evidence="1 2">
    <name type="scientific">Bisgaardia hudsonensis</name>
    <dbReference type="NCBI Taxonomy" id="109472"/>
    <lineage>
        <taxon>Bacteria</taxon>
        <taxon>Pseudomonadati</taxon>
        <taxon>Pseudomonadota</taxon>
        <taxon>Gammaproteobacteria</taxon>
        <taxon>Pasteurellales</taxon>
        <taxon>Pasteurellaceae</taxon>
        <taxon>Bisgaardia</taxon>
    </lineage>
</organism>
<name>A0A4V2SJC3_9PAST</name>
<sequence length="42" mass="4577">MSSGFLSFHKNKASLSTDEIKNTPIDGQVFMLDILSILPSPP</sequence>
<proteinExistence type="predicted"/>
<comment type="caution">
    <text evidence="1">The sequence shown here is derived from an EMBL/GenBank/DDBJ whole genome shotgun (WGS) entry which is preliminary data.</text>
</comment>
<dbReference type="RefSeq" id="WP_257793050.1">
    <property type="nucleotide sequence ID" value="NZ_CP016605.1"/>
</dbReference>
<protein>
    <submittedName>
        <fullName evidence="1">Uncharacterized protein</fullName>
    </submittedName>
</protein>
<reference evidence="1 2" key="1">
    <citation type="submission" date="2019-03" db="EMBL/GenBank/DDBJ databases">
        <title>Genomic Encyclopedia of Type Strains, Phase IV (KMG-IV): sequencing the most valuable type-strain genomes for metagenomic binning, comparative biology and taxonomic classification.</title>
        <authorList>
            <person name="Goeker M."/>
        </authorList>
    </citation>
    <scope>NUCLEOTIDE SEQUENCE [LARGE SCALE GENOMIC DNA]</scope>
    <source>
        <strain evidence="1 2">DSM 28231</strain>
    </source>
</reference>
<evidence type="ECO:0000313" key="1">
    <source>
        <dbReference type="EMBL" id="TCP14220.1"/>
    </source>
</evidence>
<keyword evidence="2" id="KW-1185">Reference proteome</keyword>
<accession>A0A4V2SJC3</accession>